<evidence type="ECO:0000256" key="7">
    <source>
        <dbReference type="ARBA" id="ARBA00022989"/>
    </source>
</evidence>
<dbReference type="Pfam" id="PF26002">
    <property type="entry name" value="Beta-barrel_AprE"/>
    <property type="match status" value="1"/>
</dbReference>
<dbReference type="InterPro" id="IPR058781">
    <property type="entry name" value="HH_AprE-like"/>
</dbReference>
<proteinExistence type="inferred from homology"/>
<keyword evidence="5 9" id="KW-0997">Cell inner membrane</keyword>
<evidence type="ECO:0000256" key="9">
    <source>
        <dbReference type="RuleBase" id="RU365093"/>
    </source>
</evidence>
<evidence type="ECO:0000256" key="6">
    <source>
        <dbReference type="ARBA" id="ARBA00022692"/>
    </source>
</evidence>
<feature type="coiled-coil region" evidence="10">
    <location>
        <begin position="178"/>
        <end position="205"/>
    </location>
</feature>
<keyword evidence="6 9" id="KW-0812">Transmembrane</keyword>
<dbReference type="InterPro" id="IPR010129">
    <property type="entry name" value="T1SS_HlyD"/>
</dbReference>
<feature type="transmembrane region" description="Helical" evidence="9">
    <location>
        <begin position="41"/>
        <end position="60"/>
    </location>
</feature>
<evidence type="ECO:0000256" key="2">
    <source>
        <dbReference type="ARBA" id="ARBA00009477"/>
    </source>
</evidence>
<evidence type="ECO:0000256" key="3">
    <source>
        <dbReference type="ARBA" id="ARBA00022448"/>
    </source>
</evidence>
<evidence type="ECO:0000256" key="1">
    <source>
        <dbReference type="ARBA" id="ARBA00004377"/>
    </source>
</evidence>
<evidence type="ECO:0000256" key="5">
    <source>
        <dbReference type="ARBA" id="ARBA00022519"/>
    </source>
</evidence>
<evidence type="ECO:0000313" key="14">
    <source>
        <dbReference type="Proteomes" id="UP000322981"/>
    </source>
</evidence>
<dbReference type="Proteomes" id="UP000322981">
    <property type="component" value="Unassembled WGS sequence"/>
</dbReference>
<dbReference type="PRINTS" id="PR01490">
    <property type="entry name" value="RTXTOXIND"/>
</dbReference>
<feature type="domain" description="AprE-like long alpha-helical hairpin" evidence="11">
    <location>
        <begin position="118"/>
        <end position="297"/>
    </location>
</feature>
<dbReference type="RefSeq" id="WP_150091076.1">
    <property type="nucleotide sequence ID" value="NZ_VWXX01000004.1"/>
</dbReference>
<evidence type="ECO:0000256" key="10">
    <source>
        <dbReference type="SAM" id="Coils"/>
    </source>
</evidence>
<sequence>MSTETKNANSQTGNHDVKLGSRQRRLLSEAAQVEEELIPAFFRPVLLLVTGMVIIFLAWAGTTTLPEIATARGQIIPSGKIKVVQHLDGGVVESIEVDERMLVQQGQVLLRIDGSQAMADQQQMLARLAALQLRAERLDAFVSDRDPDFSDYVDRYPGLVADQRGIFLNQTATRDSTLEILGRQIDQRQHRLAQLKDALDIARQQQALTTELIEMREELGERKLIDRTTLLETRRAQITALGEVARLTQEIDLVTQELAEAETRLLDTENQLRRDASTELGTVRAEIAEVEESLQRLDARVQRLEVVAPDHGYVHDLKVQTVGQVIQPGELLMQIVPDTAPLEAEVRILPKDIGFVRPGQDVNLRVSAYDYSRYGYARGVLKRISASNILEPGGAVYFLGWVGFDQPYVGDDPDLNPLQVGMAVEAEIVTGQKTVLGYLAQPIADAVSRAFRER</sequence>
<protein>
    <recommendedName>
        <fullName evidence="9">Membrane fusion protein (MFP) family protein</fullName>
    </recommendedName>
</protein>
<dbReference type="InterPro" id="IPR050739">
    <property type="entry name" value="MFP"/>
</dbReference>
<comment type="subcellular location">
    <subcellularLocation>
        <location evidence="1 9">Cell inner membrane</location>
        <topology evidence="1 9">Single-pass membrane protein</topology>
    </subcellularLocation>
</comment>
<dbReference type="EMBL" id="VWXX01000004">
    <property type="protein sequence ID" value="KAA6186752.1"/>
    <property type="molecule type" value="Genomic_DNA"/>
</dbReference>
<organism evidence="13 14">
    <name type="scientific">Thiohalocapsa marina</name>
    <dbReference type="NCBI Taxonomy" id="424902"/>
    <lineage>
        <taxon>Bacteria</taxon>
        <taxon>Pseudomonadati</taxon>
        <taxon>Pseudomonadota</taxon>
        <taxon>Gammaproteobacteria</taxon>
        <taxon>Chromatiales</taxon>
        <taxon>Chromatiaceae</taxon>
        <taxon>Thiohalocapsa</taxon>
    </lineage>
</organism>
<dbReference type="GO" id="GO:0015031">
    <property type="term" value="P:protein transport"/>
    <property type="evidence" value="ECO:0007669"/>
    <property type="project" value="InterPro"/>
</dbReference>
<keyword evidence="8 9" id="KW-0472">Membrane</keyword>
<keyword evidence="10" id="KW-0175">Coiled coil</keyword>
<gene>
    <name evidence="13" type="ORF">F2Q65_05140</name>
</gene>
<feature type="domain" description="AprE-like beta-barrel" evidence="12">
    <location>
        <begin position="342"/>
        <end position="431"/>
    </location>
</feature>
<keyword evidence="14" id="KW-1185">Reference proteome</keyword>
<keyword evidence="3 9" id="KW-0813">Transport</keyword>
<evidence type="ECO:0000256" key="8">
    <source>
        <dbReference type="ARBA" id="ARBA00023136"/>
    </source>
</evidence>
<name>A0A5M8FT20_9GAMM</name>
<dbReference type="InterPro" id="IPR058982">
    <property type="entry name" value="Beta-barrel_AprE"/>
</dbReference>
<comment type="caution">
    <text evidence="13">The sequence shown here is derived from an EMBL/GenBank/DDBJ whole genome shotgun (WGS) entry which is preliminary data.</text>
</comment>
<dbReference type="Pfam" id="PF25994">
    <property type="entry name" value="HH_AprE"/>
    <property type="match status" value="1"/>
</dbReference>
<keyword evidence="4 9" id="KW-1003">Cell membrane</keyword>
<evidence type="ECO:0000259" key="11">
    <source>
        <dbReference type="Pfam" id="PF25994"/>
    </source>
</evidence>
<dbReference type="Gene3D" id="2.40.30.170">
    <property type="match status" value="1"/>
</dbReference>
<dbReference type="OrthoDB" id="9775513at2"/>
<evidence type="ECO:0000313" key="13">
    <source>
        <dbReference type="EMBL" id="KAA6186752.1"/>
    </source>
</evidence>
<dbReference type="PANTHER" id="PTHR30386">
    <property type="entry name" value="MEMBRANE FUSION SUBUNIT OF EMRAB-TOLC MULTIDRUG EFFLUX PUMP"/>
    <property type="match status" value="1"/>
</dbReference>
<evidence type="ECO:0000259" key="12">
    <source>
        <dbReference type="Pfam" id="PF26002"/>
    </source>
</evidence>
<keyword evidence="7 9" id="KW-1133">Transmembrane helix</keyword>
<comment type="similarity">
    <text evidence="2 9">Belongs to the membrane fusion protein (MFP) (TC 8.A.1) family.</text>
</comment>
<accession>A0A5M8FT20</accession>
<dbReference type="AlphaFoldDB" id="A0A5M8FT20"/>
<feature type="coiled-coil region" evidence="10">
    <location>
        <begin position="244"/>
        <end position="307"/>
    </location>
</feature>
<dbReference type="NCBIfam" id="TIGR01843">
    <property type="entry name" value="type_I_hlyD"/>
    <property type="match status" value="1"/>
</dbReference>
<dbReference type="GO" id="GO:0005886">
    <property type="term" value="C:plasma membrane"/>
    <property type="evidence" value="ECO:0007669"/>
    <property type="project" value="UniProtKB-SubCell"/>
</dbReference>
<evidence type="ECO:0000256" key="4">
    <source>
        <dbReference type="ARBA" id="ARBA00022475"/>
    </source>
</evidence>
<dbReference type="PANTHER" id="PTHR30386:SF26">
    <property type="entry name" value="TRANSPORT PROTEIN COMB"/>
    <property type="match status" value="1"/>
</dbReference>
<reference evidence="13 14" key="1">
    <citation type="submission" date="2019-09" db="EMBL/GenBank/DDBJ databases">
        <title>Whole-genome sequence of the purple sulfur bacterium Thiohalocapsa marina DSM 19078.</title>
        <authorList>
            <person name="Kyndt J.A."/>
            <person name="Meyer T.E."/>
        </authorList>
    </citation>
    <scope>NUCLEOTIDE SEQUENCE [LARGE SCALE GENOMIC DNA]</scope>
    <source>
        <strain evidence="13 14">DSM 19078</strain>
    </source>
</reference>